<gene>
    <name evidence="2" type="ORF">METZ01_LOCUS413015</name>
</gene>
<dbReference type="EMBL" id="UINC01161145">
    <property type="protein sequence ID" value="SVD60161.1"/>
    <property type="molecule type" value="Genomic_DNA"/>
</dbReference>
<feature type="transmembrane region" description="Helical" evidence="1">
    <location>
        <begin position="12"/>
        <end position="33"/>
    </location>
</feature>
<name>A0A382WQ23_9ZZZZ</name>
<evidence type="ECO:0000313" key="2">
    <source>
        <dbReference type="EMBL" id="SVD60161.1"/>
    </source>
</evidence>
<feature type="transmembrane region" description="Helical" evidence="1">
    <location>
        <begin position="91"/>
        <end position="108"/>
    </location>
</feature>
<reference evidence="2" key="1">
    <citation type="submission" date="2018-05" db="EMBL/GenBank/DDBJ databases">
        <authorList>
            <person name="Lanie J.A."/>
            <person name="Ng W.-L."/>
            <person name="Kazmierczak K.M."/>
            <person name="Andrzejewski T.M."/>
            <person name="Davidsen T.M."/>
            <person name="Wayne K.J."/>
            <person name="Tettelin H."/>
            <person name="Glass J.I."/>
            <person name="Rusch D."/>
            <person name="Podicherti R."/>
            <person name="Tsui H.-C.T."/>
            <person name="Winkler M.E."/>
        </authorList>
    </citation>
    <scope>NUCLEOTIDE SEQUENCE</scope>
</reference>
<feature type="transmembrane region" description="Helical" evidence="1">
    <location>
        <begin position="65"/>
        <end position="85"/>
    </location>
</feature>
<sequence length="113" mass="12866">MSANELLELNPLLKTVLWIEVIVYMGIGIYEILDSFSKEKPWNLRNGKVNSYLNMKETVSYKMHAAVCFLLGFIALNGIIEGAITRFELELIFISLALIMMLLWMVLLPGRLG</sequence>
<accession>A0A382WQ23</accession>
<keyword evidence="1" id="KW-0472">Membrane</keyword>
<evidence type="ECO:0008006" key="3">
    <source>
        <dbReference type="Google" id="ProtNLM"/>
    </source>
</evidence>
<feature type="non-terminal residue" evidence="2">
    <location>
        <position position="113"/>
    </location>
</feature>
<dbReference type="AlphaFoldDB" id="A0A382WQ23"/>
<keyword evidence="1" id="KW-0812">Transmembrane</keyword>
<proteinExistence type="predicted"/>
<organism evidence="2">
    <name type="scientific">marine metagenome</name>
    <dbReference type="NCBI Taxonomy" id="408172"/>
    <lineage>
        <taxon>unclassified sequences</taxon>
        <taxon>metagenomes</taxon>
        <taxon>ecological metagenomes</taxon>
    </lineage>
</organism>
<evidence type="ECO:0000256" key="1">
    <source>
        <dbReference type="SAM" id="Phobius"/>
    </source>
</evidence>
<keyword evidence="1" id="KW-1133">Transmembrane helix</keyword>
<protein>
    <recommendedName>
        <fullName evidence="3">DUF3784 domain-containing protein</fullName>
    </recommendedName>
</protein>